<feature type="domain" description="HTH cro/C1-type" evidence="4">
    <location>
        <begin position="164"/>
        <end position="204"/>
    </location>
</feature>
<reference evidence="5" key="1">
    <citation type="journal article" date="2020" name="mSystems">
        <title>Genome- and Community-Level Interaction Insights into Carbon Utilization and Element Cycling Functions of Hydrothermarchaeota in Hydrothermal Sediment.</title>
        <authorList>
            <person name="Zhou Z."/>
            <person name="Liu Y."/>
            <person name="Xu W."/>
            <person name="Pan J."/>
            <person name="Luo Z.H."/>
            <person name="Li M."/>
        </authorList>
    </citation>
    <scope>NUCLEOTIDE SEQUENCE [LARGE SCALE GENOMIC DNA]</scope>
    <source>
        <strain evidence="5">SpSt-902</strain>
    </source>
</reference>
<accession>A0A7C3QW52</accession>
<protein>
    <submittedName>
        <fullName evidence="5">ParB/RepB/Spo0J family partition protein</fullName>
    </submittedName>
</protein>
<dbReference type="NCBIfam" id="TIGR00180">
    <property type="entry name" value="parB_part"/>
    <property type="match status" value="1"/>
</dbReference>
<proteinExistence type="inferred from homology"/>
<dbReference type="InterPro" id="IPR003115">
    <property type="entry name" value="ParB_N"/>
</dbReference>
<organism evidence="5">
    <name type="scientific">Leptospirillum ferriphilum</name>
    <dbReference type="NCBI Taxonomy" id="178606"/>
    <lineage>
        <taxon>Bacteria</taxon>
        <taxon>Pseudomonadati</taxon>
        <taxon>Nitrospirota</taxon>
        <taxon>Nitrospiria</taxon>
        <taxon>Nitrospirales</taxon>
        <taxon>Nitrospiraceae</taxon>
        <taxon>Leptospirillum</taxon>
    </lineage>
</organism>
<gene>
    <name evidence="5" type="ORF">ENX03_05545</name>
</gene>
<dbReference type="EMBL" id="DTMM01000106">
    <property type="protein sequence ID" value="HFT93396.1"/>
    <property type="molecule type" value="Genomic_DNA"/>
</dbReference>
<dbReference type="Pfam" id="PF17762">
    <property type="entry name" value="HTH_ParB"/>
    <property type="match status" value="1"/>
</dbReference>
<dbReference type="InterPro" id="IPR050336">
    <property type="entry name" value="Chromosome_partition/occlusion"/>
</dbReference>
<dbReference type="CDD" id="cd16393">
    <property type="entry name" value="SPO0J_N"/>
    <property type="match status" value="1"/>
</dbReference>
<dbReference type="FunFam" id="3.90.1530.30:FF:000001">
    <property type="entry name" value="Chromosome partitioning protein ParB"/>
    <property type="match status" value="1"/>
</dbReference>
<evidence type="ECO:0000313" key="5">
    <source>
        <dbReference type="EMBL" id="HFT93396.1"/>
    </source>
</evidence>
<dbReference type="PROSITE" id="PS50943">
    <property type="entry name" value="HTH_CROC1"/>
    <property type="match status" value="1"/>
</dbReference>
<dbReference type="SUPFAM" id="SSF109709">
    <property type="entry name" value="KorB DNA-binding domain-like"/>
    <property type="match status" value="1"/>
</dbReference>
<dbReference type="Gene3D" id="1.10.10.2830">
    <property type="match status" value="1"/>
</dbReference>
<dbReference type="InterPro" id="IPR004437">
    <property type="entry name" value="ParB/RepB/Spo0J"/>
</dbReference>
<evidence type="ECO:0000256" key="3">
    <source>
        <dbReference type="ARBA" id="ARBA00023125"/>
    </source>
</evidence>
<keyword evidence="3" id="KW-0238">DNA-binding</keyword>
<dbReference type="Gene3D" id="3.90.1530.30">
    <property type="match status" value="1"/>
</dbReference>
<sequence length="318" mass="36366">MESRYCCTTRFHEGHSPIFISHGRSLHMAKHGLGRGLDSLFESEGPEKKDDVYLIPCDSVLTNPYQPRKTFREEDVQEMAQSLENHGLLQPIVVSRKGKDASDKTTYILISGERRLRAAKLLGWESIPAIERPVTDRELLELALVENLQRADLNPIEIAEGFNRLIEEFQWTQEELAKNLGMKRSTVANFLRILTLSPETIQKIESGSISLGHAKVLLGIRNPEEMKDLKEEIVRKKLSVRDLENLVSRKSRKQEIPRWAEKGKEMLSEVFSAPVSLVRTGKKIRFAFVVEKEEDLAKFFRRLHDYVGTKEINSGGNE</sequence>
<dbReference type="InterPro" id="IPR001387">
    <property type="entry name" value="Cro/C1-type_HTH"/>
</dbReference>
<keyword evidence="2" id="KW-0159">Chromosome partition</keyword>
<evidence type="ECO:0000259" key="4">
    <source>
        <dbReference type="PROSITE" id="PS50943"/>
    </source>
</evidence>
<comment type="caution">
    <text evidence="5">The sequence shown here is derived from an EMBL/GenBank/DDBJ whole genome shotgun (WGS) entry which is preliminary data.</text>
</comment>
<dbReference type="GO" id="GO:0005694">
    <property type="term" value="C:chromosome"/>
    <property type="evidence" value="ECO:0007669"/>
    <property type="project" value="TreeGrafter"/>
</dbReference>
<dbReference type="InterPro" id="IPR036086">
    <property type="entry name" value="ParB/Sulfiredoxin_sf"/>
</dbReference>
<dbReference type="GO" id="GO:0007059">
    <property type="term" value="P:chromosome segregation"/>
    <property type="evidence" value="ECO:0007669"/>
    <property type="project" value="UniProtKB-KW"/>
</dbReference>
<dbReference type="PANTHER" id="PTHR33375:SF1">
    <property type="entry name" value="CHROMOSOME-PARTITIONING PROTEIN PARB-RELATED"/>
    <property type="match status" value="1"/>
</dbReference>
<evidence type="ECO:0000256" key="1">
    <source>
        <dbReference type="ARBA" id="ARBA00006295"/>
    </source>
</evidence>
<dbReference type="Pfam" id="PF02195">
    <property type="entry name" value="ParB_N"/>
    <property type="match status" value="1"/>
</dbReference>
<comment type="similarity">
    <text evidence="1">Belongs to the ParB family.</text>
</comment>
<dbReference type="AlphaFoldDB" id="A0A7C3QW52"/>
<dbReference type="SUPFAM" id="SSF110849">
    <property type="entry name" value="ParB/Sulfiredoxin"/>
    <property type="match status" value="1"/>
</dbReference>
<dbReference type="GO" id="GO:0003677">
    <property type="term" value="F:DNA binding"/>
    <property type="evidence" value="ECO:0007669"/>
    <property type="project" value="UniProtKB-KW"/>
</dbReference>
<dbReference type="InterPro" id="IPR041468">
    <property type="entry name" value="HTH_ParB/Spo0J"/>
</dbReference>
<name>A0A7C3QW52_9BACT</name>
<evidence type="ECO:0000256" key="2">
    <source>
        <dbReference type="ARBA" id="ARBA00022829"/>
    </source>
</evidence>
<dbReference type="PANTHER" id="PTHR33375">
    <property type="entry name" value="CHROMOSOME-PARTITIONING PROTEIN PARB-RELATED"/>
    <property type="match status" value="1"/>
</dbReference>
<dbReference type="CDD" id="cd00093">
    <property type="entry name" value="HTH_XRE"/>
    <property type="match status" value="1"/>
</dbReference>
<dbReference type="SMART" id="SM00470">
    <property type="entry name" value="ParB"/>
    <property type="match status" value="1"/>
</dbReference>
<dbReference type="FunFam" id="1.10.10.2830:FF:000001">
    <property type="entry name" value="Chromosome partitioning protein ParB"/>
    <property type="match status" value="1"/>
</dbReference>